<dbReference type="EMBL" id="GILB01004923">
    <property type="protein sequence ID" value="NUU85256.1"/>
    <property type="molecule type" value="Transcribed_RNA"/>
</dbReference>
<name>A0A6M2EMF1_9ROSI</name>
<accession>A0A6M2EMF1</accession>
<sequence length="102" mass="11733">MQEPRIPSILQIARDRLKHVQLINKFGKKIRKNINDTSAITTEVYKSSNHKCEHKKDSMVSIKNEPKSISSSIYATYASDQVPNNEGILTEKKIITYLEQQM</sequence>
<protein>
    <submittedName>
        <fullName evidence="1">Uncharacterized protein</fullName>
    </submittedName>
</protein>
<dbReference type="AlphaFoldDB" id="A0A6M2EMF1"/>
<proteinExistence type="predicted"/>
<evidence type="ECO:0000313" key="1">
    <source>
        <dbReference type="EMBL" id="NUU85256.1"/>
    </source>
</evidence>
<reference evidence="1" key="1">
    <citation type="submission" date="2020-03" db="EMBL/GenBank/DDBJ databases">
        <authorList>
            <person name="Zhang R."/>
        </authorList>
    </citation>
    <scope>NUCLEOTIDE SEQUENCE</scope>
</reference>
<organism evidence="1">
    <name type="scientific">Populus davidiana</name>
    <dbReference type="NCBI Taxonomy" id="266767"/>
    <lineage>
        <taxon>Eukaryota</taxon>
        <taxon>Viridiplantae</taxon>
        <taxon>Streptophyta</taxon>
        <taxon>Embryophyta</taxon>
        <taxon>Tracheophyta</taxon>
        <taxon>Spermatophyta</taxon>
        <taxon>Magnoliopsida</taxon>
        <taxon>eudicotyledons</taxon>
        <taxon>Gunneridae</taxon>
        <taxon>Pentapetalae</taxon>
        <taxon>rosids</taxon>
        <taxon>fabids</taxon>
        <taxon>Malpighiales</taxon>
        <taxon>Salicaceae</taxon>
        <taxon>Saliceae</taxon>
        <taxon>Populus</taxon>
    </lineage>
</organism>